<dbReference type="SUPFAM" id="SSF52374">
    <property type="entry name" value="Nucleotidylyl transferase"/>
    <property type="match status" value="1"/>
</dbReference>
<dbReference type="EMBL" id="CP022386">
    <property type="protein sequence ID" value="ATA87260.1"/>
    <property type="molecule type" value="Genomic_DNA"/>
</dbReference>
<evidence type="ECO:0000256" key="1">
    <source>
        <dbReference type="ARBA" id="ARBA00004990"/>
    </source>
</evidence>
<dbReference type="OrthoDB" id="9773087at2"/>
<dbReference type="AlphaFoldDB" id="A0A250FQ69"/>
<comment type="miscellaneous">
    <text evidence="8">The reaction proceeds by a bi uni uni bi ping pong mechanism.</text>
</comment>
<dbReference type="InterPro" id="IPR014729">
    <property type="entry name" value="Rossmann-like_a/b/a_fold"/>
</dbReference>
<dbReference type="UniPathway" id="UPA00028">
    <property type="reaction ID" value="UER00005"/>
</dbReference>
<name>A0A250FQ69_9FLAO</name>
<comment type="catalytic activity">
    <reaction evidence="7 8">
        <text>(R)-pantoate + beta-alanine + ATP = (R)-pantothenate + AMP + diphosphate + H(+)</text>
        <dbReference type="Rhea" id="RHEA:10912"/>
        <dbReference type="ChEBI" id="CHEBI:15378"/>
        <dbReference type="ChEBI" id="CHEBI:15980"/>
        <dbReference type="ChEBI" id="CHEBI:29032"/>
        <dbReference type="ChEBI" id="CHEBI:30616"/>
        <dbReference type="ChEBI" id="CHEBI:33019"/>
        <dbReference type="ChEBI" id="CHEBI:57966"/>
        <dbReference type="ChEBI" id="CHEBI:456215"/>
        <dbReference type="EC" id="6.3.2.1"/>
    </reaction>
</comment>
<evidence type="ECO:0000256" key="8">
    <source>
        <dbReference type="HAMAP-Rule" id="MF_00158"/>
    </source>
</evidence>
<evidence type="ECO:0000313" key="10">
    <source>
        <dbReference type="Proteomes" id="UP000217250"/>
    </source>
</evidence>
<proteinExistence type="inferred from homology"/>
<comment type="pathway">
    <text evidence="1 8">Cofactor biosynthesis; (R)-pantothenate biosynthesis; (R)-pantothenate from (R)-pantoate and beta-alanine: step 1/1.</text>
</comment>
<dbReference type="InterPro" id="IPR004821">
    <property type="entry name" value="Cyt_trans-like"/>
</dbReference>
<protein>
    <recommendedName>
        <fullName evidence="8">Pantothenate synthetase</fullName>
        <shortName evidence="8">PS</shortName>
        <ecNumber evidence="8">6.3.2.1</ecNumber>
    </recommendedName>
    <alternativeName>
        <fullName evidence="8">Pantoate--beta-alanine ligase</fullName>
    </alternativeName>
    <alternativeName>
        <fullName evidence="8">Pantoate-activating enzyme</fullName>
    </alternativeName>
</protein>
<dbReference type="InterPro" id="IPR042176">
    <property type="entry name" value="Pantoate_ligase_C"/>
</dbReference>
<keyword evidence="3 8" id="KW-0436">Ligase</keyword>
<dbReference type="NCBIfam" id="TIGR00018">
    <property type="entry name" value="panC"/>
    <property type="match status" value="1"/>
</dbReference>
<dbReference type="PANTHER" id="PTHR21299:SF1">
    <property type="entry name" value="PANTOATE--BETA-ALANINE LIGASE"/>
    <property type="match status" value="1"/>
</dbReference>
<dbReference type="GO" id="GO:0005829">
    <property type="term" value="C:cytosol"/>
    <property type="evidence" value="ECO:0007669"/>
    <property type="project" value="TreeGrafter"/>
</dbReference>
<dbReference type="GO" id="GO:0004592">
    <property type="term" value="F:pantoate-beta-alanine ligase activity"/>
    <property type="evidence" value="ECO:0007669"/>
    <property type="project" value="UniProtKB-UniRule"/>
</dbReference>
<dbReference type="RefSeq" id="WP_095910538.1">
    <property type="nucleotide sequence ID" value="NZ_CAUVDA010000051.1"/>
</dbReference>
<accession>A0A250FQ69</accession>
<comment type="function">
    <text evidence="8">Catalyzes the condensation of pantoate with beta-alanine in an ATP-dependent reaction via a pantoyl-adenylate intermediate.</text>
</comment>
<sequence length="281" mass="31816">MEIFNKTLELERFLAPFHQEKKTIGLVPTMGALHQGHLSLMKKALEENEVVVVSVFVNPTQFNNAEDLEKYPRNLERDAATIATLSDKIILFAPEVSQMYEGTPTSESYDFHGLDKVMEGSSRPGHFDGVATIVEKLFRLVRPTRAYFGEKDYQQILIIRSMVAQRKLNLTLVPCPIVRETSGLAMSSRNERLSPQGKAQAAFIYQVLTEAKERFASHSVEEVTAFVKEQFAEKAEFELEYFIIADERTLQPATEKEAGVAYRAFIVAYIEGVRLIDNLAF</sequence>
<evidence type="ECO:0000256" key="7">
    <source>
        <dbReference type="ARBA" id="ARBA00048258"/>
    </source>
</evidence>
<feature type="binding site" evidence="8">
    <location>
        <position position="61"/>
    </location>
    <ligand>
        <name>beta-alanine</name>
        <dbReference type="ChEBI" id="CHEBI:57966"/>
    </ligand>
</feature>
<feature type="binding site" evidence="8">
    <location>
        <begin position="186"/>
        <end position="189"/>
    </location>
    <ligand>
        <name>ATP</name>
        <dbReference type="ChEBI" id="CHEBI:30616"/>
    </ligand>
</feature>
<dbReference type="GO" id="GO:0005524">
    <property type="term" value="F:ATP binding"/>
    <property type="evidence" value="ECO:0007669"/>
    <property type="project" value="UniProtKB-KW"/>
</dbReference>
<dbReference type="Gene3D" id="3.40.50.620">
    <property type="entry name" value="HUPs"/>
    <property type="match status" value="1"/>
</dbReference>
<dbReference type="KEGG" id="cgh:CGC50_08840"/>
<dbReference type="EC" id="6.3.2.1" evidence="8"/>
<evidence type="ECO:0000256" key="4">
    <source>
        <dbReference type="ARBA" id="ARBA00022655"/>
    </source>
</evidence>
<dbReference type="InterPro" id="IPR003721">
    <property type="entry name" value="Pantoate_ligase"/>
</dbReference>
<evidence type="ECO:0000256" key="5">
    <source>
        <dbReference type="ARBA" id="ARBA00022741"/>
    </source>
</evidence>
<organism evidence="9 10">
    <name type="scientific">Capnocytophaga gingivalis</name>
    <dbReference type="NCBI Taxonomy" id="1017"/>
    <lineage>
        <taxon>Bacteria</taxon>
        <taxon>Pseudomonadati</taxon>
        <taxon>Bacteroidota</taxon>
        <taxon>Flavobacteriia</taxon>
        <taxon>Flavobacteriales</taxon>
        <taxon>Flavobacteriaceae</taxon>
        <taxon>Capnocytophaga</taxon>
    </lineage>
</organism>
<comment type="similarity">
    <text evidence="2 8">Belongs to the pantothenate synthetase family.</text>
</comment>
<reference evidence="10" key="1">
    <citation type="submission" date="2017-06" db="EMBL/GenBank/DDBJ databases">
        <title>Capnocytophaga spp. assemblies.</title>
        <authorList>
            <person name="Gulvik C.A."/>
        </authorList>
    </citation>
    <scope>NUCLEOTIDE SEQUENCE [LARGE SCALE GENOMIC DNA]</scope>
    <source>
        <strain evidence="10">H1496</strain>
    </source>
</reference>
<feature type="binding site" evidence="8">
    <location>
        <position position="155"/>
    </location>
    <ligand>
        <name>(R)-pantoate</name>
        <dbReference type="ChEBI" id="CHEBI:15980"/>
    </ligand>
</feature>
<keyword evidence="6 8" id="KW-0067">ATP-binding</keyword>
<evidence type="ECO:0000256" key="3">
    <source>
        <dbReference type="ARBA" id="ARBA00022598"/>
    </source>
</evidence>
<feature type="binding site" evidence="8">
    <location>
        <begin position="30"/>
        <end position="37"/>
    </location>
    <ligand>
        <name>ATP</name>
        <dbReference type="ChEBI" id="CHEBI:30616"/>
    </ligand>
</feature>
<feature type="active site" description="Proton donor" evidence="8">
    <location>
        <position position="37"/>
    </location>
</feature>
<feature type="binding site" evidence="8">
    <location>
        <position position="178"/>
    </location>
    <ligand>
        <name>ATP</name>
        <dbReference type="ChEBI" id="CHEBI:30616"/>
    </ligand>
</feature>
<keyword evidence="8" id="KW-0963">Cytoplasm</keyword>
<dbReference type="GeneID" id="84808659"/>
<feature type="binding site" evidence="8">
    <location>
        <position position="61"/>
    </location>
    <ligand>
        <name>(R)-pantoate</name>
        <dbReference type="ChEBI" id="CHEBI:15980"/>
    </ligand>
</feature>
<dbReference type="NCBIfam" id="TIGR00125">
    <property type="entry name" value="cyt_tran_rel"/>
    <property type="match status" value="1"/>
</dbReference>
<dbReference type="HAMAP" id="MF_00158">
    <property type="entry name" value="PanC"/>
    <property type="match status" value="1"/>
</dbReference>
<gene>
    <name evidence="8" type="primary">panC</name>
    <name evidence="9" type="ORF">CGC50_08840</name>
</gene>
<evidence type="ECO:0000313" key="9">
    <source>
        <dbReference type="EMBL" id="ATA87260.1"/>
    </source>
</evidence>
<dbReference type="Pfam" id="PF02569">
    <property type="entry name" value="Pantoate_ligase"/>
    <property type="match status" value="1"/>
</dbReference>
<feature type="binding site" evidence="8">
    <location>
        <begin position="149"/>
        <end position="152"/>
    </location>
    <ligand>
        <name>ATP</name>
        <dbReference type="ChEBI" id="CHEBI:30616"/>
    </ligand>
</feature>
<comment type="subcellular location">
    <subcellularLocation>
        <location evidence="8">Cytoplasm</location>
    </subcellularLocation>
</comment>
<keyword evidence="4 8" id="KW-0566">Pantothenate biosynthesis</keyword>
<keyword evidence="5 8" id="KW-0547">Nucleotide-binding</keyword>
<dbReference type="Gene3D" id="3.30.1300.10">
    <property type="entry name" value="Pantoate-beta-alanine ligase, C-terminal domain"/>
    <property type="match status" value="1"/>
</dbReference>
<evidence type="ECO:0000256" key="6">
    <source>
        <dbReference type="ARBA" id="ARBA00022840"/>
    </source>
</evidence>
<evidence type="ECO:0000256" key="2">
    <source>
        <dbReference type="ARBA" id="ARBA00009256"/>
    </source>
</evidence>
<dbReference type="Proteomes" id="UP000217250">
    <property type="component" value="Chromosome"/>
</dbReference>
<comment type="subunit">
    <text evidence="8">Homodimer.</text>
</comment>
<dbReference type="GO" id="GO:0015940">
    <property type="term" value="P:pantothenate biosynthetic process"/>
    <property type="evidence" value="ECO:0007669"/>
    <property type="project" value="UniProtKB-UniRule"/>
</dbReference>
<dbReference type="PANTHER" id="PTHR21299">
    <property type="entry name" value="CYTIDYLATE KINASE/PANTOATE-BETA-ALANINE LIGASE"/>
    <property type="match status" value="1"/>
</dbReference>